<evidence type="ECO:0000313" key="2">
    <source>
        <dbReference type="Proteomes" id="UP000054107"/>
    </source>
</evidence>
<organism evidence="1 2">
    <name type="scientific">Parasitella parasitica</name>
    <dbReference type="NCBI Taxonomy" id="35722"/>
    <lineage>
        <taxon>Eukaryota</taxon>
        <taxon>Fungi</taxon>
        <taxon>Fungi incertae sedis</taxon>
        <taxon>Mucoromycota</taxon>
        <taxon>Mucoromycotina</taxon>
        <taxon>Mucoromycetes</taxon>
        <taxon>Mucorales</taxon>
        <taxon>Mucorineae</taxon>
        <taxon>Mucoraceae</taxon>
        <taxon>Parasitella</taxon>
    </lineage>
</organism>
<dbReference type="EMBL" id="LN733617">
    <property type="protein sequence ID" value="CEP17191.1"/>
    <property type="molecule type" value="Genomic_DNA"/>
</dbReference>
<proteinExistence type="predicted"/>
<dbReference type="AlphaFoldDB" id="A0A0B7NF91"/>
<gene>
    <name evidence="1" type="primary">PARPA_11484.1 scaffold 44141</name>
</gene>
<sequence>MLNQLLNRYSPFATAYSSFCNTFKALKSSKNAVGGNLVVRNCTEFQECMFVDTFAVVKDDSCVERSVELESDKSAASRPTTAVKKAASLAPYNPYAGTTNEIGPDLDILDLFFVDIVCIDYESDSVDSTDIEDFYDAPAAPSLAKTAGDKELDEFISVTSPVYDPFYGVFNEHLLDPANSFDCLDKSSTATEISSSGLFVDSSVFAATARALSSLAGYNDLYAATARAFSLLVCFYASQASISTDSPKQVGMRFHFKKPSIATGFDCFVDNPIYSLAARSLASLVGYFNHSAHRGSDPVAAHDNEDFVDVGKPSLTHSTLGDAVSASLTNCNPNDGCFNGNYKIFCSWWGYESNQFVCLDEDYDNPTPTTANDTDNVMNTSTTSLNITSGFISGPLPILAGIDEEFFTVKSEEYALDKQLVGDTDSVIVDHEDFFFDFESESDYSTDSDNYYDIPVAPSLITTGISDDLDGFVDVANPVYDPFYVAPTTKRSLDCTDPALGLENTSVAVEIASSGLFVDASVFAFTARAFSSLTGYHSLCVAQTPAVTEFGCFVDKSVFTAAACTLTSLAGYFSRSTLQNYASVTVNEIDDDFVVVDKPDLIHSALGSFVSP</sequence>
<evidence type="ECO:0000313" key="1">
    <source>
        <dbReference type="EMBL" id="CEP17191.1"/>
    </source>
</evidence>
<dbReference type="OrthoDB" id="10530915at2759"/>
<reference evidence="1 2" key="1">
    <citation type="submission" date="2014-09" db="EMBL/GenBank/DDBJ databases">
        <authorList>
            <person name="Ellenberger Sabrina"/>
        </authorList>
    </citation>
    <scope>NUCLEOTIDE SEQUENCE [LARGE SCALE GENOMIC DNA]</scope>
    <source>
        <strain evidence="1 2">CBS 412.66</strain>
    </source>
</reference>
<keyword evidence="2" id="KW-1185">Reference proteome</keyword>
<name>A0A0B7NF91_9FUNG</name>
<accession>A0A0B7NF91</accession>
<dbReference type="Proteomes" id="UP000054107">
    <property type="component" value="Unassembled WGS sequence"/>
</dbReference>
<protein>
    <submittedName>
        <fullName evidence="1">Uncharacterized protein</fullName>
    </submittedName>
</protein>